<dbReference type="RefSeq" id="WP_311633416.1">
    <property type="nucleotide sequence ID" value="NZ_JAVREN010000072.1"/>
</dbReference>
<evidence type="ECO:0000313" key="3">
    <source>
        <dbReference type="Proteomes" id="UP001183388"/>
    </source>
</evidence>
<dbReference type="InterPro" id="IPR020471">
    <property type="entry name" value="AKR"/>
</dbReference>
<dbReference type="PANTHER" id="PTHR42686">
    <property type="entry name" value="GH17980P-RELATED"/>
    <property type="match status" value="1"/>
</dbReference>
<comment type="caution">
    <text evidence="2">The sequence shown here is derived from an EMBL/GenBank/DDBJ whole genome shotgun (WGS) entry which is preliminary data.</text>
</comment>
<evidence type="ECO:0000259" key="1">
    <source>
        <dbReference type="Pfam" id="PF00248"/>
    </source>
</evidence>
<dbReference type="Gene3D" id="3.20.20.100">
    <property type="entry name" value="NADP-dependent oxidoreductase domain"/>
    <property type="match status" value="1"/>
</dbReference>
<dbReference type="Proteomes" id="UP001183388">
    <property type="component" value="Unassembled WGS sequence"/>
</dbReference>
<dbReference type="EMBL" id="JAVREN010000072">
    <property type="protein sequence ID" value="MDT0310448.1"/>
    <property type="molecule type" value="Genomic_DNA"/>
</dbReference>
<name>A0ABU2LH10_9ACTN</name>
<sequence length="297" mass="32485">MTAAADLAPRWLGRGLVTHPLGVRCAASSASDDRHVLAALRGAAERGATFPDTSDVHGGGHSERLIGRFLRDFPQGHFRLSSGVGRLRGSAPHPYAGRHIHHQLEQTLENLYADRIDLYVLESLDFGPGDRFLGEAIDQMDMLREVGCIKAIGLRGPCLRTGLSPESRTARAERFRFLFERIRPDVIRDSGDPLLPMLPPAGEDLLAFAARHGVGLLLNARLTDAAPGTPGRLALRYCLHRAAHSVVVLRIPRKELSGEAHDRLEEPLTENELAFIEGLRARARSTQPWSKVSSGTS</sequence>
<dbReference type="PANTHER" id="PTHR42686:SF1">
    <property type="entry name" value="GH17980P-RELATED"/>
    <property type="match status" value="1"/>
</dbReference>
<organism evidence="2 3">
    <name type="scientific">Streptomyces boetiae</name>
    <dbReference type="NCBI Taxonomy" id="3075541"/>
    <lineage>
        <taxon>Bacteria</taxon>
        <taxon>Bacillati</taxon>
        <taxon>Actinomycetota</taxon>
        <taxon>Actinomycetes</taxon>
        <taxon>Kitasatosporales</taxon>
        <taxon>Streptomycetaceae</taxon>
        <taxon>Streptomyces</taxon>
    </lineage>
</organism>
<dbReference type="InterPro" id="IPR036812">
    <property type="entry name" value="NAD(P)_OxRdtase_dom_sf"/>
</dbReference>
<dbReference type="SUPFAM" id="SSF51430">
    <property type="entry name" value="NAD(P)-linked oxidoreductase"/>
    <property type="match status" value="1"/>
</dbReference>
<reference evidence="3" key="1">
    <citation type="submission" date="2023-07" db="EMBL/GenBank/DDBJ databases">
        <title>30 novel species of actinomycetes from the DSMZ collection.</title>
        <authorList>
            <person name="Nouioui I."/>
        </authorList>
    </citation>
    <scope>NUCLEOTIDE SEQUENCE [LARGE SCALE GENOMIC DNA]</scope>
    <source>
        <strain evidence="3">DSM 44917</strain>
    </source>
</reference>
<dbReference type="InterPro" id="IPR023210">
    <property type="entry name" value="NADP_OxRdtase_dom"/>
</dbReference>
<feature type="domain" description="NADP-dependent oxidoreductase" evidence="1">
    <location>
        <begin position="30"/>
        <end position="155"/>
    </location>
</feature>
<accession>A0ABU2LH10</accession>
<evidence type="ECO:0000313" key="2">
    <source>
        <dbReference type="EMBL" id="MDT0310448.1"/>
    </source>
</evidence>
<gene>
    <name evidence="2" type="ORF">RM780_26380</name>
</gene>
<protein>
    <submittedName>
        <fullName evidence="2">Aldo/keto reductase</fullName>
    </submittedName>
</protein>
<dbReference type="Pfam" id="PF00248">
    <property type="entry name" value="Aldo_ket_red"/>
    <property type="match status" value="1"/>
</dbReference>
<proteinExistence type="predicted"/>
<keyword evidence="3" id="KW-1185">Reference proteome</keyword>